<dbReference type="EMBL" id="MDYL01000016">
    <property type="protein sequence ID" value="OQD73223.1"/>
    <property type="molecule type" value="Genomic_DNA"/>
</dbReference>
<dbReference type="STRING" id="69771.A0A1V6P8R2"/>
<protein>
    <recommendedName>
        <fullName evidence="6">Zn(2)-C6 fungal-type domain-containing protein</fullName>
    </recommendedName>
</protein>
<dbReference type="SMART" id="SM00066">
    <property type="entry name" value="GAL4"/>
    <property type="match status" value="1"/>
</dbReference>
<dbReference type="GO" id="GO:0000981">
    <property type="term" value="F:DNA-binding transcription factor activity, RNA polymerase II-specific"/>
    <property type="evidence" value="ECO:0007669"/>
    <property type="project" value="InterPro"/>
</dbReference>
<dbReference type="GO" id="GO:0008270">
    <property type="term" value="F:zinc ion binding"/>
    <property type="evidence" value="ECO:0007669"/>
    <property type="project" value="InterPro"/>
</dbReference>
<keyword evidence="4" id="KW-0539">Nucleus</keyword>
<organism evidence="7 8">
    <name type="scientific">Penicillium decumbens</name>
    <dbReference type="NCBI Taxonomy" id="69771"/>
    <lineage>
        <taxon>Eukaryota</taxon>
        <taxon>Fungi</taxon>
        <taxon>Dikarya</taxon>
        <taxon>Ascomycota</taxon>
        <taxon>Pezizomycotina</taxon>
        <taxon>Eurotiomycetes</taxon>
        <taxon>Eurotiomycetidae</taxon>
        <taxon>Eurotiales</taxon>
        <taxon>Aspergillaceae</taxon>
        <taxon>Penicillium</taxon>
    </lineage>
</organism>
<feature type="region of interest" description="Disordered" evidence="5">
    <location>
        <begin position="149"/>
        <end position="170"/>
    </location>
</feature>
<sequence>MDDVSKQFRPIAPRIIAPGGGGGSLLPLNGGESHFEDGRMKRASTACKECQKRRTRCSMNPSGHCCTECETHGRDCLFDETSDRRRKAAARRTQEDLANLREFVEQLLQLLRVGDNNTIQHFIRQIRSGASQDEIRAIVLQFLVQTGQLNPNNSLNPDMNNDNDNDFFDD</sequence>
<evidence type="ECO:0000256" key="4">
    <source>
        <dbReference type="ARBA" id="ARBA00023242"/>
    </source>
</evidence>
<dbReference type="PANTHER" id="PTHR47256">
    <property type="entry name" value="ZN(II)2CYS6 TRANSCRIPTION FACTOR (EUROFUNG)-RELATED"/>
    <property type="match status" value="1"/>
</dbReference>
<dbReference type="InterPro" id="IPR036864">
    <property type="entry name" value="Zn2-C6_fun-type_DNA-bd_sf"/>
</dbReference>
<reference evidence="8" key="1">
    <citation type="journal article" date="2017" name="Nat. Microbiol.">
        <title>Global analysis of biosynthetic gene clusters reveals vast potential of secondary metabolite production in Penicillium species.</title>
        <authorList>
            <person name="Nielsen J.C."/>
            <person name="Grijseels S."/>
            <person name="Prigent S."/>
            <person name="Ji B."/>
            <person name="Dainat J."/>
            <person name="Nielsen K.F."/>
            <person name="Frisvad J.C."/>
            <person name="Workman M."/>
            <person name="Nielsen J."/>
        </authorList>
    </citation>
    <scope>NUCLEOTIDE SEQUENCE [LARGE SCALE GENOMIC DNA]</scope>
    <source>
        <strain evidence="8">IBT 11843</strain>
    </source>
</reference>
<keyword evidence="2" id="KW-0238">DNA-binding</keyword>
<name>A0A1V6P8R2_PENDC</name>
<evidence type="ECO:0000256" key="2">
    <source>
        <dbReference type="ARBA" id="ARBA00023125"/>
    </source>
</evidence>
<evidence type="ECO:0000256" key="3">
    <source>
        <dbReference type="ARBA" id="ARBA00023163"/>
    </source>
</evidence>
<dbReference type="OMA" id="SAACTEC"/>
<keyword evidence="8" id="KW-1185">Reference proteome</keyword>
<keyword evidence="3" id="KW-0804">Transcription</keyword>
<dbReference type="PANTHER" id="PTHR47256:SF1">
    <property type="entry name" value="ZN(II)2CYS6 TRANSCRIPTION FACTOR (EUROFUNG)"/>
    <property type="match status" value="1"/>
</dbReference>
<feature type="compositionally biased region" description="Acidic residues" evidence="5">
    <location>
        <begin position="161"/>
        <end position="170"/>
    </location>
</feature>
<dbReference type="Gene3D" id="4.10.240.10">
    <property type="entry name" value="Zn(2)-C6 fungal-type DNA-binding domain"/>
    <property type="match status" value="1"/>
</dbReference>
<dbReference type="GO" id="GO:0003677">
    <property type="term" value="F:DNA binding"/>
    <property type="evidence" value="ECO:0007669"/>
    <property type="project" value="UniProtKB-KW"/>
</dbReference>
<gene>
    <name evidence="7" type="ORF">PENDEC_c016G03682</name>
</gene>
<dbReference type="Pfam" id="PF00172">
    <property type="entry name" value="Zn_clus"/>
    <property type="match status" value="1"/>
</dbReference>
<accession>A0A1V6P8R2</accession>
<dbReference type="Proteomes" id="UP000191522">
    <property type="component" value="Unassembled WGS sequence"/>
</dbReference>
<comment type="caution">
    <text evidence="7">The sequence shown here is derived from an EMBL/GenBank/DDBJ whole genome shotgun (WGS) entry which is preliminary data.</text>
</comment>
<dbReference type="InterPro" id="IPR001138">
    <property type="entry name" value="Zn2Cys6_DnaBD"/>
</dbReference>
<keyword evidence="1" id="KW-0805">Transcription regulation</keyword>
<feature type="compositionally biased region" description="Low complexity" evidence="5">
    <location>
        <begin position="149"/>
        <end position="160"/>
    </location>
</feature>
<feature type="region of interest" description="Disordered" evidence="5">
    <location>
        <begin position="1"/>
        <end position="23"/>
    </location>
</feature>
<dbReference type="OrthoDB" id="4356994at2759"/>
<dbReference type="InterPro" id="IPR053187">
    <property type="entry name" value="Notoamide_regulator"/>
</dbReference>
<dbReference type="CDD" id="cd00067">
    <property type="entry name" value="GAL4"/>
    <property type="match status" value="1"/>
</dbReference>
<evidence type="ECO:0000256" key="1">
    <source>
        <dbReference type="ARBA" id="ARBA00023015"/>
    </source>
</evidence>
<evidence type="ECO:0000313" key="7">
    <source>
        <dbReference type="EMBL" id="OQD73223.1"/>
    </source>
</evidence>
<dbReference type="AlphaFoldDB" id="A0A1V6P8R2"/>
<evidence type="ECO:0000313" key="8">
    <source>
        <dbReference type="Proteomes" id="UP000191522"/>
    </source>
</evidence>
<evidence type="ECO:0000259" key="6">
    <source>
        <dbReference type="PROSITE" id="PS50048"/>
    </source>
</evidence>
<proteinExistence type="predicted"/>
<feature type="domain" description="Zn(2)-C6 fungal-type" evidence="6">
    <location>
        <begin position="46"/>
        <end position="78"/>
    </location>
</feature>
<dbReference type="SUPFAM" id="SSF57701">
    <property type="entry name" value="Zn2/Cys6 DNA-binding domain"/>
    <property type="match status" value="1"/>
</dbReference>
<dbReference type="PROSITE" id="PS50048">
    <property type="entry name" value="ZN2_CY6_FUNGAL_2"/>
    <property type="match status" value="1"/>
</dbReference>
<evidence type="ECO:0000256" key="5">
    <source>
        <dbReference type="SAM" id="MobiDB-lite"/>
    </source>
</evidence>